<evidence type="ECO:0000256" key="3">
    <source>
        <dbReference type="ARBA" id="ARBA00022630"/>
    </source>
</evidence>
<dbReference type="Proteomes" id="UP000323521">
    <property type="component" value="Chromosome"/>
</dbReference>
<keyword evidence="5" id="KW-0560">Oxidoreductase</keyword>
<dbReference type="SMART" id="SM00450">
    <property type="entry name" value="RHOD"/>
    <property type="match status" value="1"/>
</dbReference>
<evidence type="ECO:0000256" key="5">
    <source>
        <dbReference type="ARBA" id="ARBA00023002"/>
    </source>
</evidence>
<keyword evidence="3" id="KW-0285">Flavoprotein</keyword>
<evidence type="ECO:0000256" key="6">
    <source>
        <dbReference type="ARBA" id="ARBA00023284"/>
    </source>
</evidence>
<dbReference type="AlphaFoldDB" id="A0A3G1L247"/>
<dbReference type="InterPro" id="IPR001763">
    <property type="entry name" value="Rhodanese-like_dom"/>
</dbReference>
<dbReference type="Gene3D" id="3.50.50.60">
    <property type="entry name" value="FAD/NAD(P)-binding domain"/>
    <property type="match status" value="2"/>
</dbReference>
<evidence type="ECO:0000313" key="9">
    <source>
        <dbReference type="Proteomes" id="UP000323521"/>
    </source>
</evidence>
<dbReference type="Gene3D" id="3.40.250.10">
    <property type="entry name" value="Rhodanese-like domain"/>
    <property type="match status" value="1"/>
</dbReference>
<dbReference type="SUPFAM" id="SSF55424">
    <property type="entry name" value="FAD/NAD-linked reductases, dimerisation (C-terminal) domain"/>
    <property type="match status" value="1"/>
</dbReference>
<dbReference type="InterPro" id="IPR004099">
    <property type="entry name" value="Pyr_nucl-diS_OxRdtase_dimer"/>
</dbReference>
<keyword evidence="6" id="KW-0676">Redox-active center</keyword>
<keyword evidence="9" id="KW-1185">Reference proteome</keyword>
<dbReference type="PRINTS" id="PR00368">
    <property type="entry name" value="FADPNR"/>
</dbReference>
<dbReference type="PRINTS" id="PR00411">
    <property type="entry name" value="PNDRDTASEI"/>
</dbReference>
<dbReference type="Pfam" id="PF02852">
    <property type="entry name" value="Pyr_redox_dim"/>
    <property type="match status" value="1"/>
</dbReference>
<evidence type="ECO:0000256" key="1">
    <source>
        <dbReference type="ARBA" id="ARBA00001974"/>
    </source>
</evidence>
<evidence type="ECO:0000256" key="2">
    <source>
        <dbReference type="ARBA" id="ARBA00009130"/>
    </source>
</evidence>
<dbReference type="KEGG" id="fwa:DCMF_23765"/>
<dbReference type="InterPro" id="IPR016156">
    <property type="entry name" value="FAD/NAD-linked_Rdtase_dimer_sf"/>
</dbReference>
<sequence length="566" mass="60779">MTSSKRIVIIGGVAAGPKTAARARRLLPEADITVIEQGEHISYGSCGFPLYLAGMIPDLTSLSVTAAGLKRDVTYFAQEKDVRFLVKTCATFIDREHQEVVVWDREQKKESRLPYDDLVLATGSQPVIPDIPGIELKGIISLHHPEDAQLIRSAVQDGVKKIAVIGGGLIGMEAAAALSRPGREVTVFEKEEQILPGILDPEFAGLVRAHLEENGIQVFTGETLKGIKGDGKGGNVRRITTNKSIYDVELVVLACGVRPNIQLASACGLTIGATGAIQVNAYLQTNDPHIYAGGDCVENVHLVSGRKVYFPLASTANKHGRVIGSNLAGLQEKYPGVLGTVALQAGDYNIGKTGLTEAEAKKLGYPVRCALVSGHDTAHYHPLHGKGMLKLVVHEETEKLLGAQVVGIGEVIKRLDVLATALHLGADAHQIAHLDLGYAPPFATPIDLCLHGVHTLQNLKQGLAQAIPSRELARMGQEKEGDFLLLDVRTSEEARRRPVKDPRSVNIPLSDLRTRFSELFPQKEKKIVTVCPLGVRAYEAACLLKGKGFTDVAFLEGGISALPGLI</sequence>
<feature type="domain" description="Rhodanese" evidence="7">
    <location>
        <begin position="479"/>
        <end position="563"/>
    </location>
</feature>
<dbReference type="PANTHER" id="PTHR43429">
    <property type="entry name" value="PYRIDINE NUCLEOTIDE-DISULFIDE OXIDOREDUCTASE DOMAIN-CONTAINING"/>
    <property type="match status" value="1"/>
</dbReference>
<accession>A0A3G1L247</accession>
<organism evidence="8 9">
    <name type="scientific">Formimonas warabiya</name>
    <dbReference type="NCBI Taxonomy" id="1761012"/>
    <lineage>
        <taxon>Bacteria</taxon>
        <taxon>Bacillati</taxon>
        <taxon>Bacillota</taxon>
        <taxon>Clostridia</taxon>
        <taxon>Eubacteriales</taxon>
        <taxon>Peptococcaceae</taxon>
        <taxon>Candidatus Formimonas</taxon>
    </lineage>
</organism>
<protein>
    <recommendedName>
        <fullName evidence="7">Rhodanese domain-containing protein</fullName>
    </recommendedName>
</protein>
<dbReference type="Pfam" id="PF00581">
    <property type="entry name" value="Rhodanese"/>
    <property type="match status" value="1"/>
</dbReference>
<dbReference type="InterPro" id="IPR036873">
    <property type="entry name" value="Rhodanese-like_dom_sf"/>
</dbReference>
<dbReference type="InterPro" id="IPR036188">
    <property type="entry name" value="FAD/NAD-bd_sf"/>
</dbReference>
<dbReference type="OrthoDB" id="9802028at2"/>
<comment type="similarity">
    <text evidence="2">Belongs to the class-III pyridine nucleotide-disulfide oxidoreductase family.</text>
</comment>
<dbReference type="Pfam" id="PF07992">
    <property type="entry name" value="Pyr_redox_2"/>
    <property type="match status" value="1"/>
</dbReference>
<proteinExistence type="inferred from homology"/>
<name>A0A3G1L247_FORW1</name>
<dbReference type="PANTHER" id="PTHR43429:SF1">
    <property type="entry name" value="NAD(P)H SULFUR OXIDOREDUCTASE (COA-DEPENDENT)"/>
    <property type="match status" value="1"/>
</dbReference>
<dbReference type="EMBL" id="CP017634">
    <property type="protein sequence ID" value="ATW28856.1"/>
    <property type="molecule type" value="Genomic_DNA"/>
</dbReference>
<keyword evidence="4" id="KW-0274">FAD</keyword>
<dbReference type="SUPFAM" id="SSF51905">
    <property type="entry name" value="FAD/NAD(P)-binding domain"/>
    <property type="match status" value="2"/>
</dbReference>
<dbReference type="PROSITE" id="PS50206">
    <property type="entry name" value="RHODANESE_3"/>
    <property type="match status" value="1"/>
</dbReference>
<evidence type="ECO:0000259" key="7">
    <source>
        <dbReference type="PROSITE" id="PS50206"/>
    </source>
</evidence>
<dbReference type="GO" id="GO:0016491">
    <property type="term" value="F:oxidoreductase activity"/>
    <property type="evidence" value="ECO:0007669"/>
    <property type="project" value="UniProtKB-KW"/>
</dbReference>
<dbReference type="SUPFAM" id="SSF52821">
    <property type="entry name" value="Rhodanese/Cell cycle control phosphatase"/>
    <property type="match status" value="1"/>
</dbReference>
<evidence type="ECO:0000313" key="8">
    <source>
        <dbReference type="EMBL" id="ATW28856.1"/>
    </source>
</evidence>
<dbReference type="RefSeq" id="WP_148138052.1">
    <property type="nucleotide sequence ID" value="NZ_CP017634.1"/>
</dbReference>
<dbReference type="InterPro" id="IPR050260">
    <property type="entry name" value="FAD-bd_OxRdtase"/>
</dbReference>
<dbReference type="InterPro" id="IPR023753">
    <property type="entry name" value="FAD/NAD-binding_dom"/>
</dbReference>
<gene>
    <name evidence="8" type="ORF">DCMF_23765</name>
</gene>
<comment type="cofactor">
    <cofactor evidence="1">
        <name>FAD</name>
        <dbReference type="ChEBI" id="CHEBI:57692"/>
    </cofactor>
</comment>
<reference evidence="8 9" key="1">
    <citation type="submission" date="2016-10" db="EMBL/GenBank/DDBJ databases">
        <title>Complete Genome Sequence of Peptococcaceae strain DCMF.</title>
        <authorList>
            <person name="Edwards R.J."/>
            <person name="Holland S.I."/>
            <person name="Deshpande N.P."/>
            <person name="Wong Y.K."/>
            <person name="Ertan H."/>
            <person name="Manefield M."/>
            <person name="Russell T.L."/>
            <person name="Lee M.J."/>
        </authorList>
    </citation>
    <scope>NUCLEOTIDE SEQUENCE [LARGE SCALE GENOMIC DNA]</scope>
    <source>
        <strain evidence="8 9">DCMF</strain>
    </source>
</reference>
<evidence type="ECO:0000256" key="4">
    <source>
        <dbReference type="ARBA" id="ARBA00022827"/>
    </source>
</evidence>
<dbReference type="CDD" id="cd00158">
    <property type="entry name" value="RHOD"/>
    <property type="match status" value="1"/>
</dbReference>